<name>K0RNU9_THAOC</name>
<evidence type="ECO:0000313" key="2">
    <source>
        <dbReference type="EMBL" id="EJK53959.1"/>
    </source>
</evidence>
<proteinExistence type="predicted"/>
<feature type="non-terminal residue" evidence="2">
    <location>
        <position position="89"/>
    </location>
</feature>
<keyword evidence="3" id="KW-1185">Reference proteome</keyword>
<reference evidence="2 3" key="1">
    <citation type="journal article" date="2012" name="Genome Biol.">
        <title>Genome and low-iron response of an oceanic diatom adapted to chronic iron limitation.</title>
        <authorList>
            <person name="Lommer M."/>
            <person name="Specht M."/>
            <person name="Roy A.S."/>
            <person name="Kraemer L."/>
            <person name="Andreson R."/>
            <person name="Gutowska M.A."/>
            <person name="Wolf J."/>
            <person name="Bergner S.V."/>
            <person name="Schilhabel M.B."/>
            <person name="Klostermeier U.C."/>
            <person name="Beiko R.G."/>
            <person name="Rosenstiel P."/>
            <person name="Hippler M."/>
            <person name="Laroche J."/>
        </authorList>
    </citation>
    <scope>NUCLEOTIDE SEQUENCE [LARGE SCALE GENOMIC DNA]</scope>
    <source>
        <strain evidence="2 3">CCMP1005</strain>
    </source>
</reference>
<feature type="region of interest" description="Disordered" evidence="1">
    <location>
        <begin position="60"/>
        <end position="89"/>
    </location>
</feature>
<protein>
    <submittedName>
        <fullName evidence="2">Uncharacterized protein</fullName>
    </submittedName>
</protein>
<evidence type="ECO:0000313" key="3">
    <source>
        <dbReference type="Proteomes" id="UP000266841"/>
    </source>
</evidence>
<sequence length="89" mass="9750">MELNRVDNFMLFVMDGGEPGDKQAITRSSNFANEALVRTGFLFTQTVTIGMEASVHFIPEVPSDEGSTPFKSRAVADSDSPSFPFNSRT</sequence>
<organism evidence="2 3">
    <name type="scientific">Thalassiosira oceanica</name>
    <name type="common">Marine diatom</name>
    <dbReference type="NCBI Taxonomy" id="159749"/>
    <lineage>
        <taxon>Eukaryota</taxon>
        <taxon>Sar</taxon>
        <taxon>Stramenopiles</taxon>
        <taxon>Ochrophyta</taxon>
        <taxon>Bacillariophyta</taxon>
        <taxon>Coscinodiscophyceae</taxon>
        <taxon>Thalassiosirophycidae</taxon>
        <taxon>Thalassiosirales</taxon>
        <taxon>Thalassiosiraceae</taxon>
        <taxon>Thalassiosira</taxon>
    </lineage>
</organism>
<evidence type="ECO:0000256" key="1">
    <source>
        <dbReference type="SAM" id="MobiDB-lite"/>
    </source>
</evidence>
<feature type="compositionally biased region" description="Polar residues" evidence="1">
    <location>
        <begin position="79"/>
        <end position="89"/>
    </location>
</feature>
<comment type="caution">
    <text evidence="2">The sequence shown here is derived from an EMBL/GenBank/DDBJ whole genome shotgun (WGS) entry which is preliminary data.</text>
</comment>
<dbReference type="Proteomes" id="UP000266841">
    <property type="component" value="Unassembled WGS sequence"/>
</dbReference>
<gene>
    <name evidence="2" type="ORF">THAOC_26499</name>
</gene>
<accession>K0RNU9</accession>
<dbReference type="EMBL" id="AGNL01036644">
    <property type="protein sequence ID" value="EJK53959.1"/>
    <property type="molecule type" value="Genomic_DNA"/>
</dbReference>
<dbReference type="AlphaFoldDB" id="K0RNU9"/>